<reference evidence="6 7" key="1">
    <citation type="submission" date="2018-04" db="EMBL/GenBank/DDBJ databases">
        <authorList>
            <person name="Eckel V.P."/>
            <person name="Vogel R.F."/>
        </authorList>
    </citation>
    <scope>NUCLEOTIDE SEQUENCE [LARGE SCALE GENOMIC DNA]</scope>
    <source>
        <strain evidence="7">TMW 2.1764</strain>
    </source>
</reference>
<dbReference type="Proteomes" id="UP000325415">
    <property type="component" value="Unassembled WGS sequence"/>
</dbReference>
<dbReference type="PRINTS" id="PR00377">
    <property type="entry name" value="IMPHPHTASES"/>
</dbReference>
<dbReference type="InterPro" id="IPR017946">
    <property type="entry name" value="PLC-like_Pdiesterase_TIM-brl"/>
</dbReference>
<feature type="binding site" evidence="4">
    <location>
        <position position="332"/>
    </location>
    <ligand>
        <name>Mg(2+)</name>
        <dbReference type="ChEBI" id="CHEBI:18420"/>
        <label>1</label>
        <note>catalytic</note>
    </ligand>
</feature>
<dbReference type="CDD" id="cd08556">
    <property type="entry name" value="GDPD"/>
    <property type="match status" value="1"/>
</dbReference>
<keyword evidence="1 4" id="KW-0479">Metal-binding</keyword>
<dbReference type="GO" id="GO:0007165">
    <property type="term" value="P:signal transduction"/>
    <property type="evidence" value="ECO:0007669"/>
    <property type="project" value="TreeGrafter"/>
</dbReference>
<dbReference type="Pfam" id="PF03009">
    <property type="entry name" value="GDPD"/>
    <property type="match status" value="2"/>
</dbReference>
<evidence type="ECO:0000256" key="1">
    <source>
        <dbReference type="ARBA" id="ARBA00022723"/>
    </source>
</evidence>
<feature type="binding site" evidence="4">
    <location>
        <position position="462"/>
    </location>
    <ligand>
        <name>Mg(2+)</name>
        <dbReference type="ChEBI" id="CHEBI:18420"/>
        <label>1</label>
        <note>catalytic</note>
    </ligand>
</feature>
<dbReference type="GO" id="GO:0046872">
    <property type="term" value="F:metal ion binding"/>
    <property type="evidence" value="ECO:0007669"/>
    <property type="project" value="UniProtKB-KW"/>
</dbReference>
<dbReference type="GO" id="GO:0008934">
    <property type="term" value="F:inositol monophosphate 1-phosphatase activity"/>
    <property type="evidence" value="ECO:0007669"/>
    <property type="project" value="TreeGrafter"/>
</dbReference>
<evidence type="ECO:0000313" key="6">
    <source>
        <dbReference type="EMBL" id="KAE8128796.1"/>
    </source>
</evidence>
<protein>
    <submittedName>
        <fullName evidence="6">Inositol monophosphatase</fullName>
    </submittedName>
</protein>
<dbReference type="EMBL" id="QDAG01000004">
    <property type="protein sequence ID" value="KAE8128796.1"/>
    <property type="molecule type" value="Genomic_DNA"/>
</dbReference>
<sequence>MMNDMGMRFAAHRGVVNVDAGIRENTLASFRAAVEAKADLVELDVRLTADGSVVVLHDPDMLRVWGDPRRIDSVTLRELRDGWGDADQRIPTLEEVLTAVHGSGSRLLIDMDDEAFAAPALDVVMRCGMGREVEWCGALEAMRIIRGADADAIIWMPWSEAELPFLEDVETLRPQVLNAPHLAVGPDLVERAHELGLEVCCWTVDDEVQARHLAGIGVDGITSNRLAAIRESAHSFDVDHEENESERDERAFAVARLIAQDAAELVRESADEYRTHVHGKATPADLVTDLDGLIERLVRQALRAQFPEIPIVGEEMGGDEPECGDCWFLDPLDGSINYANGLPWFSFSLALVRDGSEPIVGAVIDPIGWRVITARRGYGAWAEGQRVTIPERAIDASDPLQGTVVAVELDNQSAWRGLNGIFGRLSERYCTLRVPGSGTASVFGIALGRGVGTLIGHFGPVDHFAGVLIVHEAGGVIMDMSGRETLNPRNSGFLASRDRRCAGALAQVWHEALSELE</sequence>
<keyword evidence="7" id="KW-1185">Reference proteome</keyword>
<dbReference type="PROSITE" id="PS51704">
    <property type="entry name" value="GP_PDE"/>
    <property type="match status" value="1"/>
</dbReference>
<dbReference type="PROSITE" id="PS00629">
    <property type="entry name" value="IMP_1"/>
    <property type="match status" value="1"/>
</dbReference>
<dbReference type="GO" id="GO:0006020">
    <property type="term" value="P:inositol metabolic process"/>
    <property type="evidence" value="ECO:0007669"/>
    <property type="project" value="TreeGrafter"/>
</dbReference>
<name>A0A5N6S4I5_9BIFI</name>
<dbReference type="Gene3D" id="3.40.190.80">
    <property type="match status" value="1"/>
</dbReference>
<evidence type="ECO:0000259" key="5">
    <source>
        <dbReference type="PROSITE" id="PS51704"/>
    </source>
</evidence>
<dbReference type="InterPro" id="IPR030395">
    <property type="entry name" value="GP_PDE_dom"/>
</dbReference>
<gene>
    <name evidence="6" type="ORF">DDE84_04920</name>
</gene>
<proteinExistence type="predicted"/>
<feature type="domain" description="GP-PDE" evidence="5">
    <location>
        <begin position="7"/>
        <end position="233"/>
    </location>
</feature>
<dbReference type="Pfam" id="PF00459">
    <property type="entry name" value="Inositol_P"/>
    <property type="match status" value="1"/>
</dbReference>
<dbReference type="AlphaFoldDB" id="A0A5N6S4I5"/>
<dbReference type="Gene3D" id="3.30.540.10">
    <property type="entry name" value="Fructose-1,6-Bisphosphatase, subunit A, domain 1"/>
    <property type="match status" value="1"/>
</dbReference>
<accession>A0A5N6S4I5</accession>
<feature type="binding site" evidence="4">
    <location>
        <position position="333"/>
    </location>
    <ligand>
        <name>Mg(2+)</name>
        <dbReference type="ChEBI" id="CHEBI:18420"/>
        <label>1</label>
        <note>catalytic</note>
    </ligand>
</feature>
<organism evidence="6 7">
    <name type="scientific">Bifidobacterium tibiigranuli</name>
    <dbReference type="NCBI Taxonomy" id="2172043"/>
    <lineage>
        <taxon>Bacteria</taxon>
        <taxon>Bacillati</taxon>
        <taxon>Actinomycetota</taxon>
        <taxon>Actinomycetes</taxon>
        <taxon>Bifidobacteriales</taxon>
        <taxon>Bifidobacteriaceae</taxon>
        <taxon>Bifidobacterium</taxon>
    </lineage>
</organism>
<dbReference type="PANTHER" id="PTHR20854">
    <property type="entry name" value="INOSITOL MONOPHOSPHATASE"/>
    <property type="match status" value="1"/>
</dbReference>
<keyword evidence="3 4" id="KW-0460">Magnesium</keyword>
<dbReference type="InterPro" id="IPR000760">
    <property type="entry name" value="Inositol_monophosphatase-like"/>
</dbReference>
<dbReference type="Gene3D" id="3.20.20.190">
    <property type="entry name" value="Phosphatidylinositol (PI) phosphodiesterase"/>
    <property type="match status" value="1"/>
</dbReference>
<evidence type="ECO:0000313" key="7">
    <source>
        <dbReference type="Proteomes" id="UP000325415"/>
    </source>
</evidence>
<keyword evidence="2" id="KW-0378">Hydrolase</keyword>
<feature type="binding site" evidence="4">
    <location>
        <position position="330"/>
    </location>
    <ligand>
        <name>Mg(2+)</name>
        <dbReference type="ChEBI" id="CHEBI:18420"/>
        <label>1</label>
        <note>catalytic</note>
    </ligand>
</feature>
<comment type="caution">
    <text evidence="6">The sequence shown here is derived from an EMBL/GenBank/DDBJ whole genome shotgun (WGS) entry which is preliminary data.</text>
</comment>
<dbReference type="InterPro" id="IPR020583">
    <property type="entry name" value="Inositol_monoP_metal-BS"/>
</dbReference>
<dbReference type="SUPFAM" id="SSF51695">
    <property type="entry name" value="PLC-like phosphodiesterases"/>
    <property type="match status" value="1"/>
</dbReference>
<evidence type="ECO:0000256" key="4">
    <source>
        <dbReference type="PIRSR" id="PIRSR600760-2"/>
    </source>
</evidence>
<comment type="cofactor">
    <cofactor evidence="4">
        <name>Mg(2+)</name>
        <dbReference type="ChEBI" id="CHEBI:18420"/>
    </cofactor>
</comment>
<dbReference type="GO" id="GO:0008081">
    <property type="term" value="F:phosphoric diester hydrolase activity"/>
    <property type="evidence" value="ECO:0007669"/>
    <property type="project" value="InterPro"/>
</dbReference>
<evidence type="ECO:0000256" key="2">
    <source>
        <dbReference type="ARBA" id="ARBA00022801"/>
    </source>
</evidence>
<evidence type="ECO:0000256" key="3">
    <source>
        <dbReference type="ARBA" id="ARBA00022842"/>
    </source>
</evidence>
<dbReference type="GO" id="GO:0006629">
    <property type="term" value="P:lipid metabolic process"/>
    <property type="evidence" value="ECO:0007669"/>
    <property type="project" value="InterPro"/>
</dbReference>
<dbReference type="CDD" id="cd01637">
    <property type="entry name" value="IMPase_like"/>
    <property type="match status" value="1"/>
</dbReference>
<feature type="binding site" evidence="4">
    <location>
        <position position="314"/>
    </location>
    <ligand>
        <name>Mg(2+)</name>
        <dbReference type="ChEBI" id="CHEBI:18420"/>
        <label>1</label>
        <note>catalytic</note>
    </ligand>
</feature>
<dbReference type="PANTHER" id="PTHR20854:SF4">
    <property type="entry name" value="INOSITOL-1-MONOPHOSPHATASE-RELATED"/>
    <property type="match status" value="1"/>
</dbReference>
<dbReference type="SUPFAM" id="SSF56655">
    <property type="entry name" value="Carbohydrate phosphatase"/>
    <property type="match status" value="1"/>
</dbReference>